<evidence type="ECO:0000259" key="4">
    <source>
        <dbReference type="PROSITE" id="PS50949"/>
    </source>
</evidence>
<evidence type="ECO:0000256" key="3">
    <source>
        <dbReference type="ARBA" id="ARBA00023163"/>
    </source>
</evidence>
<dbReference type="GO" id="GO:0003700">
    <property type="term" value="F:DNA-binding transcription factor activity"/>
    <property type="evidence" value="ECO:0007669"/>
    <property type="project" value="InterPro"/>
</dbReference>
<dbReference type="InterPro" id="IPR036390">
    <property type="entry name" value="WH_DNA-bd_sf"/>
</dbReference>
<keyword evidence="6" id="KW-1185">Reference proteome</keyword>
<dbReference type="Proteomes" id="UP000280008">
    <property type="component" value="Unassembled WGS sequence"/>
</dbReference>
<dbReference type="GO" id="GO:0003677">
    <property type="term" value="F:DNA binding"/>
    <property type="evidence" value="ECO:0007669"/>
    <property type="project" value="UniProtKB-KW"/>
</dbReference>
<gene>
    <name evidence="5" type="ORF">C8E83_2872</name>
</gene>
<accession>A0A495IIX1</accession>
<dbReference type="OrthoDB" id="8680240at2"/>
<dbReference type="RefSeq" id="WP_121370485.1">
    <property type="nucleotide sequence ID" value="NZ_RBKS01000001.1"/>
</dbReference>
<dbReference type="InterPro" id="IPR000524">
    <property type="entry name" value="Tscrpt_reg_HTH_GntR"/>
</dbReference>
<evidence type="ECO:0000313" key="6">
    <source>
        <dbReference type="Proteomes" id="UP000280008"/>
    </source>
</evidence>
<organism evidence="5 6">
    <name type="scientific">Frondihabitans australicus</name>
    <dbReference type="NCBI Taxonomy" id="386892"/>
    <lineage>
        <taxon>Bacteria</taxon>
        <taxon>Bacillati</taxon>
        <taxon>Actinomycetota</taxon>
        <taxon>Actinomycetes</taxon>
        <taxon>Micrococcales</taxon>
        <taxon>Microbacteriaceae</taxon>
        <taxon>Frondihabitans</taxon>
    </lineage>
</organism>
<keyword evidence="3" id="KW-0804">Transcription</keyword>
<sequence>MPVPPSSESSVQRRLRKDEVFEHLLAAILDGSLAPGERLRDTDLQEWLGVSRTPIRMALDRLDSMHLVETGPSRSTRVCRARPDRIPQSIEVMCALWALAARSSLRRIDSVAASTGTAALRRAARVCRGDEPATPPQAVELMRRALYFFSLHADNDLLREMVVRIGADLRFQLGVPGPQSDVSAFAEVFEGLAEAVERRDAETAVDLFESLGASVRASPDVAAGAVSARTPAAGAVA</sequence>
<dbReference type="Gene3D" id="1.20.120.530">
    <property type="entry name" value="GntR ligand-binding domain-like"/>
    <property type="match status" value="1"/>
</dbReference>
<reference evidence="5 6" key="1">
    <citation type="submission" date="2018-10" db="EMBL/GenBank/DDBJ databases">
        <title>Sequencing the genomes of 1000 actinobacteria strains.</title>
        <authorList>
            <person name="Klenk H.-P."/>
        </authorList>
    </citation>
    <scope>NUCLEOTIDE SEQUENCE [LARGE SCALE GENOMIC DNA]</scope>
    <source>
        <strain evidence="5 6">DSM 17894</strain>
    </source>
</reference>
<dbReference type="InterPro" id="IPR036388">
    <property type="entry name" value="WH-like_DNA-bd_sf"/>
</dbReference>
<dbReference type="InterPro" id="IPR008920">
    <property type="entry name" value="TF_FadR/GntR_C"/>
</dbReference>
<evidence type="ECO:0000256" key="1">
    <source>
        <dbReference type="ARBA" id="ARBA00023015"/>
    </source>
</evidence>
<keyword evidence="2 5" id="KW-0238">DNA-binding</keyword>
<dbReference type="EMBL" id="RBKS01000001">
    <property type="protein sequence ID" value="RKR75719.1"/>
    <property type="molecule type" value="Genomic_DNA"/>
</dbReference>
<evidence type="ECO:0000256" key="2">
    <source>
        <dbReference type="ARBA" id="ARBA00023125"/>
    </source>
</evidence>
<dbReference type="SMART" id="SM00345">
    <property type="entry name" value="HTH_GNTR"/>
    <property type="match status" value="1"/>
</dbReference>
<name>A0A495IIX1_9MICO</name>
<dbReference type="PANTHER" id="PTHR43537">
    <property type="entry name" value="TRANSCRIPTIONAL REGULATOR, GNTR FAMILY"/>
    <property type="match status" value="1"/>
</dbReference>
<dbReference type="Pfam" id="PF00392">
    <property type="entry name" value="GntR"/>
    <property type="match status" value="1"/>
</dbReference>
<keyword evidence="1" id="KW-0805">Transcription regulation</keyword>
<dbReference type="PROSITE" id="PS50949">
    <property type="entry name" value="HTH_GNTR"/>
    <property type="match status" value="1"/>
</dbReference>
<dbReference type="Gene3D" id="1.10.10.10">
    <property type="entry name" value="Winged helix-like DNA-binding domain superfamily/Winged helix DNA-binding domain"/>
    <property type="match status" value="1"/>
</dbReference>
<evidence type="ECO:0000313" key="5">
    <source>
        <dbReference type="EMBL" id="RKR75719.1"/>
    </source>
</evidence>
<dbReference type="PANTHER" id="PTHR43537:SF5">
    <property type="entry name" value="UXU OPERON TRANSCRIPTIONAL REGULATOR"/>
    <property type="match status" value="1"/>
</dbReference>
<dbReference type="AlphaFoldDB" id="A0A495IIX1"/>
<comment type="caution">
    <text evidence="5">The sequence shown here is derived from an EMBL/GenBank/DDBJ whole genome shotgun (WGS) entry which is preliminary data.</text>
</comment>
<dbReference type="SUPFAM" id="SSF46785">
    <property type="entry name" value="Winged helix' DNA-binding domain"/>
    <property type="match status" value="1"/>
</dbReference>
<protein>
    <submittedName>
        <fullName evidence="5">DNA-binding GntR family transcriptional regulator</fullName>
    </submittedName>
</protein>
<proteinExistence type="predicted"/>
<feature type="domain" description="HTH gntR-type" evidence="4">
    <location>
        <begin position="14"/>
        <end position="81"/>
    </location>
</feature>